<dbReference type="Pfam" id="PF00749">
    <property type="entry name" value="tRNA-synt_1c"/>
    <property type="match status" value="1"/>
</dbReference>
<dbReference type="PANTHER" id="PTHR43311">
    <property type="entry name" value="GLUTAMATE--TRNA LIGASE"/>
    <property type="match status" value="1"/>
</dbReference>
<keyword evidence="5 7" id="KW-0648">Protein biosynthesis</keyword>
<dbReference type="Gene3D" id="1.10.10.350">
    <property type="match status" value="1"/>
</dbReference>
<dbReference type="RefSeq" id="WP_277444505.1">
    <property type="nucleotide sequence ID" value="NZ_JAKOAV010000023.1"/>
</dbReference>
<dbReference type="SUPFAM" id="SSF52374">
    <property type="entry name" value="Nucleotidylyl transferase"/>
    <property type="match status" value="1"/>
</dbReference>
<dbReference type="InterPro" id="IPR033910">
    <property type="entry name" value="GluRS_core"/>
</dbReference>
<comment type="function">
    <text evidence="7">Catalyzes the attachment of glutamate to tRNA(Glu) in a two-step reaction: glutamate is first activated by ATP to form Glu-AMP and then transferred to the acceptor end of tRNA(Glu).</text>
</comment>
<dbReference type="CDD" id="cd00808">
    <property type="entry name" value="GluRS_core"/>
    <property type="match status" value="1"/>
</dbReference>
<dbReference type="Proteomes" id="UP001154312">
    <property type="component" value="Unassembled WGS sequence"/>
</dbReference>
<evidence type="ECO:0000256" key="2">
    <source>
        <dbReference type="ARBA" id="ARBA00022598"/>
    </source>
</evidence>
<dbReference type="EMBL" id="JAKOAV010000023">
    <property type="protein sequence ID" value="MDF9409082.1"/>
    <property type="molecule type" value="Genomic_DNA"/>
</dbReference>
<dbReference type="HAMAP" id="MF_00022">
    <property type="entry name" value="Glu_tRNA_synth_type1"/>
    <property type="match status" value="1"/>
</dbReference>
<dbReference type="PANTHER" id="PTHR43311:SF2">
    <property type="entry name" value="GLUTAMATE--TRNA LIGASE, MITOCHONDRIAL-RELATED"/>
    <property type="match status" value="1"/>
</dbReference>
<keyword evidence="4 7" id="KW-0067">ATP-binding</keyword>
<keyword evidence="3 7" id="KW-0547">Nucleotide-binding</keyword>
<evidence type="ECO:0000256" key="5">
    <source>
        <dbReference type="ARBA" id="ARBA00022917"/>
    </source>
</evidence>
<dbReference type="NCBIfam" id="TIGR00464">
    <property type="entry name" value="gltX_bact"/>
    <property type="match status" value="1"/>
</dbReference>
<dbReference type="InterPro" id="IPR008925">
    <property type="entry name" value="aa_tRNA-synth_I_cd-bd_sf"/>
</dbReference>
<dbReference type="FunFam" id="3.40.50.620:FF:000045">
    <property type="entry name" value="Glutamate--tRNA ligase, mitochondrial"/>
    <property type="match status" value="1"/>
</dbReference>
<comment type="catalytic activity">
    <reaction evidence="7">
        <text>tRNA(Glu) + L-glutamate + ATP = L-glutamyl-tRNA(Glu) + AMP + diphosphate</text>
        <dbReference type="Rhea" id="RHEA:23540"/>
        <dbReference type="Rhea" id="RHEA-COMP:9663"/>
        <dbReference type="Rhea" id="RHEA-COMP:9680"/>
        <dbReference type="ChEBI" id="CHEBI:29985"/>
        <dbReference type="ChEBI" id="CHEBI:30616"/>
        <dbReference type="ChEBI" id="CHEBI:33019"/>
        <dbReference type="ChEBI" id="CHEBI:78442"/>
        <dbReference type="ChEBI" id="CHEBI:78520"/>
        <dbReference type="ChEBI" id="CHEBI:456215"/>
        <dbReference type="EC" id="6.1.1.17"/>
    </reaction>
</comment>
<keyword evidence="2 7" id="KW-0436">Ligase</keyword>
<protein>
    <recommendedName>
        <fullName evidence="7">Glutamate--tRNA ligase</fullName>
        <ecNumber evidence="7">6.1.1.17</ecNumber>
    </recommendedName>
    <alternativeName>
        <fullName evidence="7">Glutamyl-tRNA synthetase</fullName>
        <shortName evidence="7">GluRS</shortName>
    </alternativeName>
</protein>
<evidence type="ECO:0000313" key="10">
    <source>
        <dbReference type="EMBL" id="MDF9409082.1"/>
    </source>
</evidence>
<dbReference type="InterPro" id="IPR045462">
    <property type="entry name" value="aa-tRNA-synth_I_cd-bd"/>
</dbReference>
<comment type="caution">
    <text evidence="7">Lacks conserved residue(s) required for the propagation of feature annotation.</text>
</comment>
<evidence type="ECO:0000256" key="1">
    <source>
        <dbReference type="ARBA" id="ARBA00007894"/>
    </source>
</evidence>
<dbReference type="InterPro" id="IPR001412">
    <property type="entry name" value="aa-tRNA-synth_I_CS"/>
</dbReference>
<sequence length="493" mass="56257">MSKIRVRFAPSPTGNLHIGGARTALFNWLFARHNGGVLVLRIDDTDTERSTEASRRQILSALKWLGIDWDEGPEVGGPYAPYYQSQRFDLYQKFTAQLMAEGKAYYCYCTPEELDLRRKEAVAAGKAPRYDGRCRCLTPDERSRLEAEGRKPVVRLQIPDSGETVVHDYFRGDVSFVNEFLDDFIIMKSNGVPTYNFATVVDDLEMKITHILRAEEHLSNTPRQVLVYQALDKPTPVFAHVPMILAPDRSKLSKRHGATSVEEFRDQGYLPEALVNYLALLGWSPGNDEEILSLEEMVRQFSLEHVGKNAAIYDLKKLTWLNGHYLNEADLGQVTDRVIPILKEQKLILEEFSHDFYLYVKNVVGTVRTRVKTINEVVDASTYFFDDDYTYDEKGVKKYFSKPGVAEVLYKAREVLEQLEPFNLETTENAYRKLTEELEIKTGDLFHPTRLALSGRTMTPGLFDIIVTMGKGKTLQRLDRAIAYIERLGADVV</sequence>
<evidence type="ECO:0000256" key="4">
    <source>
        <dbReference type="ARBA" id="ARBA00022840"/>
    </source>
</evidence>
<dbReference type="InterPro" id="IPR020058">
    <property type="entry name" value="Glu/Gln-tRNA-synth_Ib_cat-dom"/>
</dbReference>
<dbReference type="GO" id="GO:0005829">
    <property type="term" value="C:cytosol"/>
    <property type="evidence" value="ECO:0007669"/>
    <property type="project" value="TreeGrafter"/>
</dbReference>
<feature type="domain" description="Aminoacyl-tRNA synthetase class I anticodon-binding" evidence="9">
    <location>
        <begin position="357"/>
        <end position="482"/>
    </location>
</feature>
<dbReference type="InterPro" id="IPR000924">
    <property type="entry name" value="Glu/Gln-tRNA-synth"/>
</dbReference>
<evidence type="ECO:0000313" key="11">
    <source>
        <dbReference type="Proteomes" id="UP001154312"/>
    </source>
</evidence>
<dbReference type="GO" id="GO:0006424">
    <property type="term" value="P:glutamyl-tRNA aminoacylation"/>
    <property type="evidence" value="ECO:0007669"/>
    <property type="project" value="UniProtKB-UniRule"/>
</dbReference>
<dbReference type="GO" id="GO:0004818">
    <property type="term" value="F:glutamate-tRNA ligase activity"/>
    <property type="evidence" value="ECO:0007669"/>
    <property type="project" value="UniProtKB-UniRule"/>
</dbReference>
<accession>A0A9X4GZQ9</accession>
<comment type="similarity">
    <text evidence="1 7">Belongs to the class-I aminoacyl-tRNA synthetase family. Glutamate--tRNA ligase type 1 subfamily.</text>
</comment>
<comment type="caution">
    <text evidence="10">The sequence shown here is derived from an EMBL/GenBank/DDBJ whole genome shotgun (WGS) entry which is preliminary data.</text>
</comment>
<feature type="short sequence motif" description="'HIGH' region" evidence="7">
    <location>
        <begin position="10"/>
        <end position="20"/>
    </location>
</feature>
<dbReference type="InterPro" id="IPR049940">
    <property type="entry name" value="GluQ/Sye"/>
</dbReference>
<comment type="subunit">
    <text evidence="7">Monomer.</text>
</comment>
<evidence type="ECO:0000256" key="7">
    <source>
        <dbReference type="HAMAP-Rule" id="MF_00022"/>
    </source>
</evidence>
<comment type="subcellular location">
    <subcellularLocation>
        <location evidence="7">Cytoplasm</location>
    </subcellularLocation>
</comment>
<dbReference type="InterPro" id="IPR014729">
    <property type="entry name" value="Rossmann-like_a/b/a_fold"/>
</dbReference>
<dbReference type="EC" id="6.1.1.17" evidence="7"/>
<name>A0A9X4GZQ9_9FIRM</name>
<reference evidence="10" key="1">
    <citation type="submission" date="2022-02" db="EMBL/GenBank/DDBJ databases">
        <authorList>
            <person name="Leng L."/>
        </authorList>
    </citation>
    <scope>NUCLEOTIDE SEQUENCE</scope>
    <source>
        <strain evidence="10">JI</strain>
    </source>
</reference>
<dbReference type="GO" id="GO:0008270">
    <property type="term" value="F:zinc ion binding"/>
    <property type="evidence" value="ECO:0007669"/>
    <property type="project" value="InterPro"/>
</dbReference>
<organism evidence="10 11">
    <name type="scientific">Pelotomaculum isophthalicicum JI</name>
    <dbReference type="NCBI Taxonomy" id="947010"/>
    <lineage>
        <taxon>Bacteria</taxon>
        <taxon>Bacillati</taxon>
        <taxon>Bacillota</taxon>
        <taxon>Clostridia</taxon>
        <taxon>Eubacteriales</taxon>
        <taxon>Desulfotomaculaceae</taxon>
        <taxon>Pelotomaculum</taxon>
    </lineage>
</organism>
<dbReference type="InterPro" id="IPR004527">
    <property type="entry name" value="Glu-tRNA-ligase_bac/mito"/>
</dbReference>
<dbReference type="PRINTS" id="PR00987">
    <property type="entry name" value="TRNASYNTHGLU"/>
</dbReference>
<dbReference type="SUPFAM" id="SSF48163">
    <property type="entry name" value="An anticodon-binding domain of class I aminoacyl-tRNA synthetases"/>
    <property type="match status" value="1"/>
</dbReference>
<feature type="domain" description="Glutamyl/glutaminyl-tRNA synthetase class Ib catalytic" evidence="8">
    <location>
        <begin position="3"/>
        <end position="320"/>
    </location>
</feature>
<gene>
    <name evidence="7 10" type="primary">gltX</name>
    <name evidence="10" type="ORF">L7E55_12055</name>
</gene>
<keyword evidence="6 7" id="KW-0030">Aminoacyl-tRNA synthetase</keyword>
<evidence type="ECO:0000259" key="9">
    <source>
        <dbReference type="Pfam" id="PF19269"/>
    </source>
</evidence>
<dbReference type="PROSITE" id="PS00178">
    <property type="entry name" value="AA_TRNA_LIGASE_I"/>
    <property type="match status" value="1"/>
</dbReference>
<proteinExistence type="inferred from homology"/>
<evidence type="ECO:0000256" key="3">
    <source>
        <dbReference type="ARBA" id="ARBA00022741"/>
    </source>
</evidence>
<keyword evidence="11" id="KW-1185">Reference proteome</keyword>
<keyword evidence="7" id="KW-0963">Cytoplasm</keyword>
<dbReference type="GO" id="GO:0000049">
    <property type="term" value="F:tRNA binding"/>
    <property type="evidence" value="ECO:0007669"/>
    <property type="project" value="InterPro"/>
</dbReference>
<dbReference type="GO" id="GO:0005524">
    <property type="term" value="F:ATP binding"/>
    <property type="evidence" value="ECO:0007669"/>
    <property type="project" value="UniProtKB-UniRule"/>
</dbReference>
<feature type="binding site" evidence="7">
    <location>
        <position position="254"/>
    </location>
    <ligand>
        <name>ATP</name>
        <dbReference type="ChEBI" id="CHEBI:30616"/>
    </ligand>
</feature>
<dbReference type="Pfam" id="PF19269">
    <property type="entry name" value="Anticodon_2"/>
    <property type="match status" value="1"/>
</dbReference>
<dbReference type="AlphaFoldDB" id="A0A9X4GZQ9"/>
<evidence type="ECO:0000259" key="8">
    <source>
        <dbReference type="Pfam" id="PF00749"/>
    </source>
</evidence>
<evidence type="ECO:0000256" key="6">
    <source>
        <dbReference type="ARBA" id="ARBA00023146"/>
    </source>
</evidence>
<dbReference type="Gene3D" id="3.40.50.620">
    <property type="entry name" value="HUPs"/>
    <property type="match status" value="1"/>
</dbReference>
<feature type="short sequence motif" description="'KMSKS' region" evidence="7">
    <location>
        <begin position="251"/>
        <end position="255"/>
    </location>
</feature>
<dbReference type="InterPro" id="IPR020751">
    <property type="entry name" value="aa-tRNA-synth_I_codon-bd_sub2"/>
</dbReference>